<reference evidence="16 18" key="2">
    <citation type="journal article" date="2013" name="Nature">
        <title>Insights into bilaterian evolution from three spiralian genomes.</title>
        <authorList>
            <person name="Simakov O."/>
            <person name="Marletaz F."/>
            <person name="Cho S.J."/>
            <person name="Edsinger-Gonzales E."/>
            <person name="Havlak P."/>
            <person name="Hellsten U."/>
            <person name="Kuo D.H."/>
            <person name="Larsson T."/>
            <person name="Lv J."/>
            <person name="Arendt D."/>
            <person name="Savage R."/>
            <person name="Osoegawa K."/>
            <person name="de Jong P."/>
            <person name="Grimwood J."/>
            <person name="Chapman J.A."/>
            <person name="Shapiro H."/>
            <person name="Aerts A."/>
            <person name="Otillar R.P."/>
            <person name="Terry A.Y."/>
            <person name="Boore J.L."/>
            <person name="Grigoriev I.V."/>
            <person name="Lindberg D.R."/>
            <person name="Seaver E.C."/>
            <person name="Weisblat D.A."/>
            <person name="Putnam N.H."/>
            <person name="Rokhsar D.S."/>
        </authorList>
    </citation>
    <scope>NUCLEOTIDE SEQUENCE</scope>
    <source>
        <strain evidence="16 18">I ESC-2004</strain>
    </source>
</reference>
<evidence type="ECO:0000256" key="14">
    <source>
        <dbReference type="SAM" id="MobiDB-lite"/>
    </source>
</evidence>
<evidence type="ECO:0000256" key="15">
    <source>
        <dbReference type="SAM" id="SignalP"/>
    </source>
</evidence>
<dbReference type="EMBL" id="AMQN01004974">
    <property type="status" value="NOT_ANNOTATED_CDS"/>
    <property type="molecule type" value="Genomic_DNA"/>
</dbReference>
<reference evidence="17" key="3">
    <citation type="submission" date="2015-06" db="UniProtKB">
        <authorList>
            <consortium name="EnsemblMetazoa"/>
        </authorList>
    </citation>
    <scope>IDENTIFICATION</scope>
</reference>
<evidence type="ECO:0000313" key="18">
    <source>
        <dbReference type="Proteomes" id="UP000014760"/>
    </source>
</evidence>
<comment type="catalytic activity">
    <reaction evidence="5">
        <text>N(4)-(beta-N-acetyl-D-glucosaminyl)-L-asparagine + H2O = N-acetyl-beta-D-glucosaminylamine + L-aspartate + H(+)</text>
        <dbReference type="Rhea" id="RHEA:11544"/>
        <dbReference type="ChEBI" id="CHEBI:15377"/>
        <dbReference type="ChEBI" id="CHEBI:15378"/>
        <dbReference type="ChEBI" id="CHEBI:15947"/>
        <dbReference type="ChEBI" id="CHEBI:29991"/>
        <dbReference type="ChEBI" id="CHEBI:58080"/>
        <dbReference type="EC" id="3.5.1.26"/>
    </reaction>
</comment>
<dbReference type="EMBL" id="KB294813">
    <property type="protein sequence ID" value="ELU14046.1"/>
    <property type="molecule type" value="Genomic_DNA"/>
</dbReference>
<evidence type="ECO:0000256" key="2">
    <source>
        <dbReference type="ARBA" id="ARBA00022670"/>
    </source>
</evidence>
<sequence>MFIALLVLVNIWSSDALPSILTTWEYPEASDIGQSDITSFDTLLGGGSHIDALVDGCDVCDRHPELCRFSVGPGRPNEEGETTLDAMIMDGMTHAVGAVGCLKRVQQAARVARAVMDHTAHSLLVGEDATQFALNMGFNETNLETDESIANHEEWVEGNCQPNSWKDVLPNPTENCGPYSPVSDELPSPPTSQLPSNFFSSSADNHDTIGMVVIDDGGRVAAGTSTNGLAFKIPGRVGDSPIPGSGAYADGAIGGAAATGNGDVMMRFVPSFAAVAAMGEGLTPTEAAEQAVAAIAAKYPEFSGAVIAMNKDGAYGAACYGYEIFPFTVRDEHDDESRFEYVDCITL</sequence>
<feature type="signal peptide" evidence="15">
    <location>
        <begin position="1"/>
        <end position="16"/>
    </location>
</feature>
<dbReference type="InterPro" id="IPR029055">
    <property type="entry name" value="Ntn_hydrolases_N"/>
</dbReference>
<name>R7VCK9_CAPTE</name>
<dbReference type="HOGENOM" id="CLU_021603_0_0_1"/>
<feature type="active site" description="Nucleophile" evidence="11">
    <location>
        <position position="208"/>
    </location>
</feature>
<comment type="function">
    <text evidence="6">Cleaves the GlcNAc-Asn bond which joins oligosaccharides to the peptide of asparagine-linked glycoproteins.</text>
</comment>
<dbReference type="GO" id="GO:0006508">
    <property type="term" value="P:proteolysis"/>
    <property type="evidence" value="ECO:0007669"/>
    <property type="project" value="UniProtKB-KW"/>
</dbReference>
<feature type="binding site" evidence="12">
    <location>
        <begin position="259"/>
        <end position="262"/>
    </location>
    <ligand>
        <name>substrate</name>
    </ligand>
</feature>
<feature type="chain" id="PRO_5008788897" description="N(4)-(beta-N-acetylglucosaminyl)-L-asparaginase" evidence="15">
    <location>
        <begin position="17"/>
        <end position="347"/>
    </location>
</feature>
<dbReference type="EnsemblMetazoa" id="CapteT109878">
    <property type="protein sequence ID" value="CapteP109878"/>
    <property type="gene ID" value="CapteG109878"/>
</dbReference>
<dbReference type="OrthoDB" id="188713at2759"/>
<dbReference type="AlphaFoldDB" id="R7VCK9"/>
<evidence type="ECO:0000256" key="4">
    <source>
        <dbReference type="ARBA" id="ARBA00022813"/>
    </source>
</evidence>
<evidence type="ECO:0000256" key="7">
    <source>
        <dbReference type="ARBA" id="ARBA00066729"/>
    </source>
</evidence>
<gene>
    <name evidence="16" type="ORF">CAPTEDRAFT_109878</name>
</gene>
<evidence type="ECO:0000256" key="11">
    <source>
        <dbReference type="PIRSR" id="PIRSR600246-1"/>
    </source>
</evidence>
<dbReference type="PANTHER" id="PTHR10188">
    <property type="entry name" value="L-ASPARAGINASE"/>
    <property type="match status" value="1"/>
</dbReference>
<evidence type="ECO:0000256" key="9">
    <source>
        <dbReference type="ARBA" id="ARBA00079301"/>
    </source>
</evidence>
<keyword evidence="2" id="KW-0645">Protease</keyword>
<dbReference type="STRING" id="283909.R7VCK9"/>
<comment type="similarity">
    <text evidence="1">Belongs to the Ntn-hydrolase family.</text>
</comment>
<dbReference type="Proteomes" id="UP000014760">
    <property type="component" value="Unassembled WGS sequence"/>
</dbReference>
<dbReference type="GO" id="GO:0003948">
    <property type="term" value="F:N4-(beta-N-acetylglucosaminyl)-L-asparaginase activity"/>
    <property type="evidence" value="ECO:0007669"/>
    <property type="project" value="UniProtKB-EC"/>
</dbReference>
<accession>R7VCK9</accession>
<dbReference type="GO" id="GO:0008233">
    <property type="term" value="F:peptidase activity"/>
    <property type="evidence" value="ECO:0007669"/>
    <property type="project" value="UniProtKB-KW"/>
</dbReference>
<dbReference type="OMA" id="INTWPVT"/>
<protein>
    <recommendedName>
        <fullName evidence="7">N(4)-(beta-N-acetylglucosaminyl)-L-asparaginase</fullName>
        <ecNumber evidence="7">3.5.1.26</ecNumber>
    </recommendedName>
    <alternativeName>
        <fullName evidence="9">Aspartylglucosaminidase</fullName>
    </alternativeName>
    <alternativeName>
        <fullName evidence="8">Glycosylasparaginase</fullName>
    </alternativeName>
    <alternativeName>
        <fullName evidence="10">N4-(N-acetyl-beta-glucosaminyl)-L-asparagine amidase</fullName>
    </alternativeName>
</protein>
<dbReference type="GO" id="GO:0005737">
    <property type="term" value="C:cytoplasm"/>
    <property type="evidence" value="ECO:0007669"/>
    <property type="project" value="TreeGrafter"/>
</dbReference>
<feature type="binding site" evidence="12">
    <location>
        <begin position="236"/>
        <end position="239"/>
    </location>
    <ligand>
        <name>substrate</name>
    </ligand>
</feature>
<keyword evidence="15" id="KW-0732">Signal</keyword>
<keyword evidence="3" id="KW-0378">Hydrolase</keyword>
<evidence type="ECO:0000313" key="16">
    <source>
        <dbReference type="EMBL" id="ELU14046.1"/>
    </source>
</evidence>
<organism evidence="16">
    <name type="scientific">Capitella teleta</name>
    <name type="common">Polychaete worm</name>
    <dbReference type="NCBI Taxonomy" id="283909"/>
    <lineage>
        <taxon>Eukaryota</taxon>
        <taxon>Metazoa</taxon>
        <taxon>Spiralia</taxon>
        <taxon>Lophotrochozoa</taxon>
        <taxon>Annelida</taxon>
        <taxon>Polychaeta</taxon>
        <taxon>Sedentaria</taxon>
        <taxon>Scolecida</taxon>
        <taxon>Capitellidae</taxon>
        <taxon>Capitella</taxon>
    </lineage>
</organism>
<evidence type="ECO:0000256" key="13">
    <source>
        <dbReference type="PIRSR" id="PIRSR600246-3"/>
    </source>
</evidence>
<proteinExistence type="inferred from homology"/>
<evidence type="ECO:0000256" key="3">
    <source>
        <dbReference type="ARBA" id="ARBA00022801"/>
    </source>
</evidence>
<evidence type="ECO:0000256" key="10">
    <source>
        <dbReference type="ARBA" id="ARBA00080645"/>
    </source>
</evidence>
<dbReference type="InterPro" id="IPR000246">
    <property type="entry name" value="Peptidase_T2"/>
</dbReference>
<dbReference type="SUPFAM" id="SSF56235">
    <property type="entry name" value="N-terminal nucleophile aminohydrolases (Ntn hydrolases)"/>
    <property type="match status" value="1"/>
</dbReference>
<dbReference type="Gene3D" id="3.60.20.30">
    <property type="entry name" value="(Glycosyl)asparaginase"/>
    <property type="match status" value="1"/>
</dbReference>
<keyword evidence="18" id="KW-1185">Reference proteome</keyword>
<evidence type="ECO:0000256" key="8">
    <source>
        <dbReference type="ARBA" id="ARBA00078726"/>
    </source>
</evidence>
<evidence type="ECO:0000256" key="6">
    <source>
        <dbReference type="ARBA" id="ARBA00053295"/>
    </source>
</evidence>
<evidence type="ECO:0000313" key="17">
    <source>
        <dbReference type="EnsemblMetazoa" id="CapteP109878"/>
    </source>
</evidence>
<dbReference type="CDD" id="cd04513">
    <property type="entry name" value="Glycosylasparaginase"/>
    <property type="match status" value="1"/>
</dbReference>
<dbReference type="PANTHER" id="PTHR10188:SF16">
    <property type="entry name" value="N(4)-(BETA-N-ACETYLGLUCOSAMINYL)-L-ASPARAGINASE-LIKE"/>
    <property type="match status" value="1"/>
</dbReference>
<dbReference type="EC" id="3.5.1.26" evidence="7"/>
<dbReference type="Pfam" id="PF01112">
    <property type="entry name" value="Asparaginase_2"/>
    <property type="match status" value="1"/>
</dbReference>
<reference evidence="18" key="1">
    <citation type="submission" date="2012-12" db="EMBL/GenBank/DDBJ databases">
        <authorList>
            <person name="Hellsten U."/>
            <person name="Grimwood J."/>
            <person name="Chapman J.A."/>
            <person name="Shapiro H."/>
            <person name="Aerts A."/>
            <person name="Otillar R.P."/>
            <person name="Terry A.Y."/>
            <person name="Boore J.L."/>
            <person name="Simakov O."/>
            <person name="Marletaz F."/>
            <person name="Cho S.-J."/>
            <person name="Edsinger-Gonzales E."/>
            <person name="Havlak P."/>
            <person name="Kuo D.-H."/>
            <person name="Larsson T."/>
            <person name="Lv J."/>
            <person name="Arendt D."/>
            <person name="Savage R."/>
            <person name="Osoegawa K."/>
            <person name="de Jong P."/>
            <person name="Lindberg D.R."/>
            <person name="Seaver E.C."/>
            <person name="Weisblat D.A."/>
            <person name="Putnam N.H."/>
            <person name="Grigoriev I.V."/>
            <person name="Rokhsar D.S."/>
        </authorList>
    </citation>
    <scope>NUCLEOTIDE SEQUENCE</scope>
    <source>
        <strain evidence="18">I ESC-2004</strain>
    </source>
</reference>
<evidence type="ECO:0000256" key="1">
    <source>
        <dbReference type="ARBA" id="ARBA00010872"/>
    </source>
</evidence>
<feature type="site" description="Cleavage; by autolysis" evidence="13">
    <location>
        <begin position="207"/>
        <end position="208"/>
    </location>
</feature>
<evidence type="ECO:0000256" key="12">
    <source>
        <dbReference type="PIRSR" id="PIRSR600246-2"/>
    </source>
</evidence>
<evidence type="ECO:0000256" key="5">
    <source>
        <dbReference type="ARBA" id="ARBA00050421"/>
    </source>
</evidence>
<keyword evidence="4" id="KW-0068">Autocatalytic cleavage</keyword>
<feature type="region of interest" description="Disordered" evidence="14">
    <location>
        <begin position="172"/>
        <end position="192"/>
    </location>
</feature>
<dbReference type="FunFam" id="3.60.20.30:FF:000003">
    <property type="entry name" value="N(4)-(Beta-N-acetylglucosaminyl)-L-asparaginase isoform X1"/>
    <property type="match status" value="1"/>
</dbReference>